<protein>
    <submittedName>
        <fullName evidence="1">Protein MtfA</fullName>
    </submittedName>
</protein>
<name>A0A518B6P8_9BACT</name>
<dbReference type="AlphaFoldDB" id="A0A518B6P8"/>
<dbReference type="RefSeq" id="WP_145259534.1">
    <property type="nucleotide sequence ID" value="NZ_CP036279.1"/>
</dbReference>
<dbReference type="Proteomes" id="UP000317093">
    <property type="component" value="Chromosome"/>
</dbReference>
<dbReference type="OrthoDB" id="9786424at2"/>
<reference evidence="1 2" key="1">
    <citation type="submission" date="2019-02" db="EMBL/GenBank/DDBJ databases">
        <title>Deep-cultivation of Planctomycetes and their phenomic and genomic characterization uncovers novel biology.</title>
        <authorList>
            <person name="Wiegand S."/>
            <person name="Jogler M."/>
            <person name="Boedeker C."/>
            <person name="Pinto D."/>
            <person name="Vollmers J."/>
            <person name="Rivas-Marin E."/>
            <person name="Kohn T."/>
            <person name="Peeters S.H."/>
            <person name="Heuer A."/>
            <person name="Rast P."/>
            <person name="Oberbeckmann S."/>
            <person name="Bunk B."/>
            <person name="Jeske O."/>
            <person name="Meyerdierks A."/>
            <person name="Storesund J.E."/>
            <person name="Kallscheuer N."/>
            <person name="Luecker S."/>
            <person name="Lage O.M."/>
            <person name="Pohl T."/>
            <person name="Merkel B.J."/>
            <person name="Hornburger P."/>
            <person name="Mueller R.-W."/>
            <person name="Bruemmer F."/>
            <person name="Labrenz M."/>
            <person name="Spormann A.M."/>
            <person name="Op den Camp H."/>
            <person name="Overmann J."/>
            <person name="Amann R."/>
            <person name="Jetten M.S.M."/>
            <person name="Mascher T."/>
            <person name="Medema M.H."/>
            <person name="Devos D.P."/>
            <person name="Kaster A.-K."/>
            <person name="Ovreas L."/>
            <person name="Rohde M."/>
            <person name="Galperin M.Y."/>
            <person name="Jogler C."/>
        </authorList>
    </citation>
    <scope>NUCLEOTIDE SEQUENCE [LARGE SCALE GENOMIC DNA]</scope>
    <source>
        <strain evidence="1 2">Pan216</strain>
    </source>
</reference>
<dbReference type="GO" id="GO:0005829">
    <property type="term" value="C:cytosol"/>
    <property type="evidence" value="ECO:0007669"/>
    <property type="project" value="TreeGrafter"/>
</dbReference>
<dbReference type="PANTHER" id="PTHR30164">
    <property type="entry name" value="MTFA PEPTIDASE"/>
    <property type="match status" value="1"/>
</dbReference>
<evidence type="ECO:0000313" key="1">
    <source>
        <dbReference type="EMBL" id="QDU62641.1"/>
    </source>
</evidence>
<dbReference type="Pfam" id="PF06167">
    <property type="entry name" value="Peptidase_M90"/>
    <property type="match status" value="1"/>
</dbReference>
<dbReference type="InterPro" id="IPR042252">
    <property type="entry name" value="MtfA_N"/>
</dbReference>
<dbReference type="InterPro" id="IPR024079">
    <property type="entry name" value="MetalloPept_cat_dom_sf"/>
</dbReference>
<dbReference type="PANTHER" id="PTHR30164:SF2">
    <property type="entry name" value="PROTEIN MTFA"/>
    <property type="match status" value="1"/>
</dbReference>
<dbReference type="SUPFAM" id="SSF55486">
    <property type="entry name" value="Metalloproteases ('zincins'), catalytic domain"/>
    <property type="match status" value="1"/>
</dbReference>
<dbReference type="CDD" id="cd20169">
    <property type="entry name" value="Peptidase_M90_mtfA"/>
    <property type="match status" value="1"/>
</dbReference>
<gene>
    <name evidence="1" type="primary">mtfA</name>
    <name evidence="1" type="ORF">Pan216_35080</name>
</gene>
<accession>A0A518B6P8</accession>
<keyword evidence="2" id="KW-1185">Reference proteome</keyword>
<dbReference type="Gene3D" id="1.10.472.150">
    <property type="entry name" value="Glucose-regulated metallo-peptidase M90, N-terminal domain"/>
    <property type="match status" value="1"/>
</dbReference>
<dbReference type="EMBL" id="CP036279">
    <property type="protein sequence ID" value="QDU62641.1"/>
    <property type="molecule type" value="Genomic_DNA"/>
</dbReference>
<organism evidence="1 2">
    <name type="scientific">Kolteria novifilia</name>
    <dbReference type="NCBI Taxonomy" id="2527975"/>
    <lineage>
        <taxon>Bacteria</taxon>
        <taxon>Pseudomonadati</taxon>
        <taxon>Planctomycetota</taxon>
        <taxon>Planctomycetia</taxon>
        <taxon>Kolteriales</taxon>
        <taxon>Kolteriaceae</taxon>
        <taxon>Kolteria</taxon>
    </lineage>
</organism>
<dbReference type="KEGG" id="knv:Pan216_35080"/>
<sequence length="265" mass="30811">MLLSWLRQRRRRQILANPFPEEWHAYLERNVHHYLLLTDEERRRLRNDLQILIAEKNWEGCNGLEINEEIQVTIAAQACLLTLAIPHDYYPGTQSILVYPYGYVAKSTRVLSGGMVWEGDSGRLGESWQRGPVILSWADAYQGGRCPRDGHNLVLHEFAHKLDMLIGTADGTPPLGDYDTYRRWKEVMGYEFERLQREAELGRPTVLDPYGATNPAEFFAVSTECFFELPRRLRGRHPELYGLLQEFYQQDPAGWDWASLRSRCP</sequence>
<dbReference type="InterPro" id="IPR010384">
    <property type="entry name" value="MtfA_fam"/>
</dbReference>
<dbReference type="Gene3D" id="3.40.390.10">
    <property type="entry name" value="Collagenase (Catalytic Domain)"/>
    <property type="match status" value="1"/>
</dbReference>
<proteinExistence type="predicted"/>
<evidence type="ECO:0000313" key="2">
    <source>
        <dbReference type="Proteomes" id="UP000317093"/>
    </source>
</evidence>
<dbReference type="GO" id="GO:0004177">
    <property type="term" value="F:aminopeptidase activity"/>
    <property type="evidence" value="ECO:0007669"/>
    <property type="project" value="TreeGrafter"/>
</dbReference>
<dbReference type="GO" id="GO:0008237">
    <property type="term" value="F:metallopeptidase activity"/>
    <property type="evidence" value="ECO:0007669"/>
    <property type="project" value="InterPro"/>
</dbReference>